<accession>A0A3D9BW11</accession>
<dbReference type="EMBL" id="QOHR01000005">
    <property type="protein sequence ID" value="REC57689.1"/>
    <property type="molecule type" value="Genomic_DNA"/>
</dbReference>
<feature type="modified residue" description="4-aspartylphosphate" evidence="6">
    <location>
        <position position="647"/>
    </location>
</feature>
<dbReference type="AlphaFoldDB" id="A0A3D9BW11"/>
<feature type="region of interest" description="Disordered" evidence="8">
    <location>
        <begin position="1"/>
        <end position="21"/>
    </location>
</feature>
<evidence type="ECO:0000256" key="9">
    <source>
        <dbReference type="SAM" id="Phobius"/>
    </source>
</evidence>
<dbReference type="SUPFAM" id="SSF52172">
    <property type="entry name" value="CheY-like"/>
    <property type="match status" value="1"/>
</dbReference>
<keyword evidence="5" id="KW-0418">Kinase</keyword>
<evidence type="ECO:0000256" key="5">
    <source>
        <dbReference type="ARBA" id="ARBA00022777"/>
    </source>
</evidence>
<dbReference type="Gene3D" id="1.10.287.130">
    <property type="match status" value="1"/>
</dbReference>
<keyword evidence="9" id="KW-0812">Transmembrane</keyword>
<dbReference type="SUPFAM" id="SSF47384">
    <property type="entry name" value="Homodimeric domain of signal transducing histidine kinase"/>
    <property type="match status" value="1"/>
</dbReference>
<dbReference type="SMART" id="SM00387">
    <property type="entry name" value="HATPase_c"/>
    <property type="match status" value="1"/>
</dbReference>
<evidence type="ECO:0000256" key="1">
    <source>
        <dbReference type="ARBA" id="ARBA00000085"/>
    </source>
</evidence>
<dbReference type="GO" id="GO:0009927">
    <property type="term" value="F:histidine phosphotransfer kinase activity"/>
    <property type="evidence" value="ECO:0007669"/>
    <property type="project" value="TreeGrafter"/>
</dbReference>
<keyword evidence="4" id="KW-0808">Transferase</keyword>
<feature type="domain" description="Histidine kinase" evidence="10">
    <location>
        <begin position="363"/>
        <end position="581"/>
    </location>
</feature>
<dbReference type="InterPro" id="IPR036641">
    <property type="entry name" value="HPT_dom_sf"/>
</dbReference>
<dbReference type="PROSITE" id="PS50110">
    <property type="entry name" value="RESPONSE_REGULATORY"/>
    <property type="match status" value="1"/>
</dbReference>
<evidence type="ECO:0000256" key="8">
    <source>
        <dbReference type="SAM" id="MobiDB-lite"/>
    </source>
</evidence>
<dbReference type="InterPro" id="IPR036890">
    <property type="entry name" value="HATPase_C_sf"/>
</dbReference>
<dbReference type="InterPro" id="IPR003594">
    <property type="entry name" value="HATPase_dom"/>
</dbReference>
<keyword evidence="7" id="KW-0175">Coiled coil</keyword>
<dbReference type="InterPro" id="IPR004358">
    <property type="entry name" value="Sig_transdc_His_kin-like_C"/>
</dbReference>
<dbReference type="PANTHER" id="PTHR43047:SF72">
    <property type="entry name" value="OSMOSENSING HISTIDINE PROTEIN KINASE SLN1"/>
    <property type="match status" value="1"/>
</dbReference>
<dbReference type="EC" id="2.7.13.3" evidence="2"/>
<sequence length="857" mass="89884">MRRPRGEADVAPGAPQPQDAGGSVITVRMPFALARYAAALAPVAAMLTVGALIDRQQAMERGADAVRRAARLAASSVDLRLADLTSVTRFCATSPALTRSVDMAALTATCGRYAAQLGAWVVVVETGETHRQILNTRADAPATLPAYPRDAEYPELLRLEAETRARGEPQIADVFMGPVLDGAVVSAGQFVRLVDGRRAVVYVSMAARDLSAQLDELAGDEGLILAVLDTSRRIVALSAESQSYMFVEVPGWLDDALGTGAGAGADLERPGPPEIGGLWDVGHMPLRNDGWTALAVRASAGMAPSWGLVSIPSGLAVVGVLISGLLVWLAAARDRAATRMAAAEAARREAEESDRQKSRLLASVAHDIRAPLVSLIGALDQEAPSAAAPEKIAAARGSAEALLQLVDDILELSFLGAGEFTLTPTPSDVREVAEAVLVPARAAAEAKGLDLRLEAAPGLPEAVRVDRVRLQQVLANLISNAIKYSDHGRVTLRITQERARGDEVTLRFAVEDTGVGLAPEDIPKTLREFGRLDRDPGQGGDGTGLGLAIVQRILAAMGARLSVESTPGEGSTFAFRLTVPRLEAQHMPDALRPFEGVTILYAEDEPVIRDVTTRRLQDAGATVVVAKDGVEALARLAERTPDLLLLDLQMPELDGVEVLRRAQRMTQARAIVRFVLTSHIAGPQAADARAAGADLIFTKPVQVRAMAAAFDMLRDAAPRPAPAPEVQAAPPPAPADAPVLDTLTFRDVVGDAEAGAALLDELSRSLRADIAAIGAALDDGDLPAAAARAHRACGVCQVTGAVKLAGALGRAEREARAGEPTALRATLAGLPDLLDATLLHMRGTLRDADGRGEPTAS</sequence>
<comment type="catalytic activity">
    <reaction evidence="1">
        <text>ATP + protein L-histidine = ADP + protein N-phospho-L-histidine.</text>
        <dbReference type="EC" id="2.7.13.3"/>
    </reaction>
</comment>
<dbReference type="PANTHER" id="PTHR43047">
    <property type="entry name" value="TWO-COMPONENT HISTIDINE PROTEIN KINASE"/>
    <property type="match status" value="1"/>
</dbReference>
<dbReference type="GO" id="GO:0005886">
    <property type="term" value="C:plasma membrane"/>
    <property type="evidence" value="ECO:0007669"/>
    <property type="project" value="TreeGrafter"/>
</dbReference>
<dbReference type="Pfam" id="PF00072">
    <property type="entry name" value="Response_reg"/>
    <property type="match status" value="1"/>
</dbReference>
<evidence type="ECO:0000259" key="11">
    <source>
        <dbReference type="PROSITE" id="PS50110"/>
    </source>
</evidence>
<keyword evidence="13" id="KW-1185">Reference proteome</keyword>
<feature type="transmembrane region" description="Helical" evidence="9">
    <location>
        <begin position="306"/>
        <end position="331"/>
    </location>
</feature>
<dbReference type="SMART" id="SM00388">
    <property type="entry name" value="HisKA"/>
    <property type="match status" value="1"/>
</dbReference>
<evidence type="ECO:0000313" key="13">
    <source>
        <dbReference type="Proteomes" id="UP000257131"/>
    </source>
</evidence>
<feature type="transmembrane region" description="Helical" evidence="9">
    <location>
        <begin position="33"/>
        <end position="53"/>
    </location>
</feature>
<dbReference type="SUPFAM" id="SSF55874">
    <property type="entry name" value="ATPase domain of HSP90 chaperone/DNA topoisomerase II/histidine kinase"/>
    <property type="match status" value="1"/>
</dbReference>
<dbReference type="InterPro" id="IPR036097">
    <property type="entry name" value="HisK_dim/P_sf"/>
</dbReference>
<proteinExistence type="predicted"/>
<dbReference type="InterPro" id="IPR011006">
    <property type="entry name" value="CheY-like_superfamily"/>
</dbReference>
<dbReference type="CDD" id="cd00082">
    <property type="entry name" value="HisKA"/>
    <property type="match status" value="1"/>
</dbReference>
<evidence type="ECO:0000256" key="2">
    <source>
        <dbReference type="ARBA" id="ARBA00012438"/>
    </source>
</evidence>
<dbReference type="PROSITE" id="PS50109">
    <property type="entry name" value="HIS_KIN"/>
    <property type="match status" value="1"/>
</dbReference>
<dbReference type="SUPFAM" id="SSF47226">
    <property type="entry name" value="Histidine-containing phosphotransfer domain, HPT domain"/>
    <property type="match status" value="1"/>
</dbReference>
<evidence type="ECO:0000256" key="4">
    <source>
        <dbReference type="ARBA" id="ARBA00022679"/>
    </source>
</evidence>
<reference evidence="12 13" key="1">
    <citation type="journal article" date="2017" name="Int. J. Syst. Evol. Microbiol.">
        <title>Rhodosalinus sediminis gen. nov., sp. nov., isolated from marine saltern.</title>
        <authorList>
            <person name="Guo L.Y."/>
            <person name="Ling S.K."/>
            <person name="Li C.M."/>
            <person name="Chen G.J."/>
            <person name="Du Z.J."/>
        </authorList>
    </citation>
    <scope>NUCLEOTIDE SEQUENCE [LARGE SCALE GENOMIC DNA]</scope>
    <source>
        <strain evidence="12 13">WDN1C137</strain>
    </source>
</reference>
<dbReference type="InterPro" id="IPR001789">
    <property type="entry name" value="Sig_transdc_resp-reg_receiver"/>
</dbReference>
<keyword evidence="9" id="KW-1133">Transmembrane helix</keyword>
<evidence type="ECO:0000256" key="7">
    <source>
        <dbReference type="SAM" id="Coils"/>
    </source>
</evidence>
<dbReference type="Pfam" id="PF02518">
    <property type="entry name" value="HATPase_c"/>
    <property type="match status" value="1"/>
</dbReference>
<dbReference type="PRINTS" id="PR00344">
    <property type="entry name" value="BCTRLSENSOR"/>
</dbReference>
<dbReference type="InterPro" id="IPR003661">
    <property type="entry name" value="HisK_dim/P_dom"/>
</dbReference>
<dbReference type="Proteomes" id="UP000257131">
    <property type="component" value="Unassembled WGS sequence"/>
</dbReference>
<evidence type="ECO:0000313" key="12">
    <source>
        <dbReference type="EMBL" id="REC57689.1"/>
    </source>
</evidence>
<keyword evidence="3 6" id="KW-0597">Phosphoprotein</keyword>
<evidence type="ECO:0000256" key="6">
    <source>
        <dbReference type="PROSITE-ProRule" id="PRU00169"/>
    </source>
</evidence>
<dbReference type="GO" id="GO:0000155">
    <property type="term" value="F:phosphorelay sensor kinase activity"/>
    <property type="evidence" value="ECO:0007669"/>
    <property type="project" value="InterPro"/>
</dbReference>
<dbReference type="InterPro" id="IPR005467">
    <property type="entry name" value="His_kinase_dom"/>
</dbReference>
<evidence type="ECO:0000259" key="10">
    <source>
        <dbReference type="PROSITE" id="PS50109"/>
    </source>
</evidence>
<feature type="coiled-coil region" evidence="7">
    <location>
        <begin position="333"/>
        <end position="363"/>
    </location>
</feature>
<feature type="domain" description="Response regulatory" evidence="11">
    <location>
        <begin position="598"/>
        <end position="714"/>
    </location>
</feature>
<dbReference type="SMART" id="SM00448">
    <property type="entry name" value="REC"/>
    <property type="match status" value="1"/>
</dbReference>
<comment type="caution">
    <text evidence="12">The sequence shown here is derived from an EMBL/GenBank/DDBJ whole genome shotgun (WGS) entry which is preliminary data.</text>
</comment>
<dbReference type="Pfam" id="PF00512">
    <property type="entry name" value="HisKA"/>
    <property type="match status" value="1"/>
</dbReference>
<gene>
    <name evidence="12" type="ORF">DRV84_05820</name>
</gene>
<dbReference type="Gene3D" id="3.30.565.10">
    <property type="entry name" value="Histidine kinase-like ATPase, C-terminal domain"/>
    <property type="match status" value="1"/>
</dbReference>
<organism evidence="12 13">
    <name type="scientific">Rhodosalinus sediminis</name>
    <dbReference type="NCBI Taxonomy" id="1940533"/>
    <lineage>
        <taxon>Bacteria</taxon>
        <taxon>Pseudomonadati</taxon>
        <taxon>Pseudomonadota</taxon>
        <taxon>Alphaproteobacteria</taxon>
        <taxon>Rhodobacterales</taxon>
        <taxon>Paracoccaceae</taxon>
        <taxon>Rhodosalinus</taxon>
    </lineage>
</organism>
<name>A0A3D9BW11_9RHOB</name>
<keyword evidence="9" id="KW-0472">Membrane</keyword>
<protein>
    <recommendedName>
        <fullName evidence="2">histidine kinase</fullName>
        <ecNumber evidence="2">2.7.13.3</ecNumber>
    </recommendedName>
</protein>
<evidence type="ECO:0000256" key="3">
    <source>
        <dbReference type="ARBA" id="ARBA00022553"/>
    </source>
</evidence>
<dbReference type="Gene3D" id="3.40.50.2300">
    <property type="match status" value="1"/>
</dbReference>
<dbReference type="Gene3D" id="1.20.120.160">
    <property type="entry name" value="HPT domain"/>
    <property type="match status" value="1"/>
</dbReference>